<evidence type="ECO:0000313" key="3">
    <source>
        <dbReference type="Proteomes" id="UP000175744"/>
    </source>
</evidence>
<dbReference type="Proteomes" id="UP000175744">
    <property type="component" value="Unassembled WGS sequence"/>
</dbReference>
<dbReference type="STRING" id="1121290.CLAOCE_01860"/>
<keyword evidence="1" id="KW-0812">Transmembrane</keyword>
<accession>A0A1E8F222</accession>
<protein>
    <submittedName>
        <fullName evidence="2">Uncharacterized protein</fullName>
    </submittedName>
</protein>
<dbReference type="EMBL" id="LZFO01000002">
    <property type="protein sequence ID" value="OFI07582.1"/>
    <property type="molecule type" value="Genomic_DNA"/>
</dbReference>
<sequence>MENLNFLPKWYIKKKINLYNKKLKLFIIIVFLINIFLCCVLIKNINNLNYLNKQIKKQFEINDNLKNKKENNNKKTTAINNFENFYNGMYKNLNCKRIFIKDDSIELEIYLKNKEDYIGVIQYIELNKKYKILNLTALTKEEEYFKFNILLGVNEHV</sequence>
<keyword evidence="3" id="KW-1185">Reference proteome</keyword>
<keyword evidence="1" id="KW-0472">Membrane</keyword>
<gene>
    <name evidence="2" type="ORF">CLOACE_01860</name>
</gene>
<feature type="transmembrane region" description="Helical" evidence="1">
    <location>
        <begin position="23"/>
        <end position="45"/>
    </location>
</feature>
<dbReference type="RefSeq" id="WP_070109159.1">
    <property type="nucleotide sequence ID" value="NZ_LZFO01000002.1"/>
</dbReference>
<name>A0A1E8F222_9CLOT</name>
<reference evidence="2 3" key="1">
    <citation type="submission" date="2016-06" db="EMBL/GenBank/DDBJ databases">
        <title>Genome sequence of Clostridium acetireducens DSM 10703.</title>
        <authorList>
            <person name="Poehlein A."/>
            <person name="Fluechter S."/>
            <person name="Duerre P."/>
            <person name="Daniel R."/>
        </authorList>
    </citation>
    <scope>NUCLEOTIDE SEQUENCE [LARGE SCALE GENOMIC DNA]</scope>
    <source>
        <strain evidence="2 3">DSM 10703</strain>
    </source>
</reference>
<organism evidence="2 3">
    <name type="scientific">Clostridium acetireducens DSM 10703</name>
    <dbReference type="NCBI Taxonomy" id="1121290"/>
    <lineage>
        <taxon>Bacteria</taxon>
        <taxon>Bacillati</taxon>
        <taxon>Bacillota</taxon>
        <taxon>Clostridia</taxon>
        <taxon>Eubacteriales</taxon>
        <taxon>Clostridiaceae</taxon>
        <taxon>Clostridium</taxon>
    </lineage>
</organism>
<evidence type="ECO:0000256" key="1">
    <source>
        <dbReference type="SAM" id="Phobius"/>
    </source>
</evidence>
<proteinExistence type="predicted"/>
<keyword evidence="1" id="KW-1133">Transmembrane helix</keyword>
<evidence type="ECO:0000313" key="2">
    <source>
        <dbReference type="EMBL" id="OFI07582.1"/>
    </source>
</evidence>
<comment type="caution">
    <text evidence="2">The sequence shown here is derived from an EMBL/GenBank/DDBJ whole genome shotgun (WGS) entry which is preliminary data.</text>
</comment>
<dbReference type="AlphaFoldDB" id="A0A1E8F222"/>